<evidence type="ECO:0008006" key="3">
    <source>
        <dbReference type="Google" id="ProtNLM"/>
    </source>
</evidence>
<organism evidence="1 2">
    <name type="scientific">Providencia stuartii</name>
    <dbReference type="NCBI Taxonomy" id="588"/>
    <lineage>
        <taxon>Bacteria</taxon>
        <taxon>Pseudomonadati</taxon>
        <taxon>Pseudomonadota</taxon>
        <taxon>Gammaproteobacteria</taxon>
        <taxon>Enterobacterales</taxon>
        <taxon>Morganellaceae</taxon>
        <taxon>Providencia</taxon>
    </lineage>
</organism>
<reference evidence="1 2" key="1">
    <citation type="submission" date="2016-03" db="EMBL/GenBank/DDBJ databases">
        <title>Genome sequence of Providencia stuartii strain, isolated from the salivary glands of larval Lucilia sericata.</title>
        <authorList>
            <person name="Yuan Y."/>
            <person name="Zhang Y."/>
            <person name="Fu S."/>
            <person name="Crippen T.L."/>
            <person name="Visi D."/>
            <person name="Benbow M.E."/>
            <person name="Allen M."/>
            <person name="Tomberlin J.K."/>
            <person name="Sze S.-H."/>
            <person name="Tarone A.M."/>
        </authorList>
    </citation>
    <scope>NUCLEOTIDE SEQUENCE [LARGE SCALE GENOMIC DNA]</scope>
    <source>
        <strain evidence="1 2">Crippen</strain>
    </source>
</reference>
<protein>
    <recommendedName>
        <fullName evidence="3">DUF2560 domain-containing protein</fullName>
    </recommendedName>
</protein>
<evidence type="ECO:0000313" key="2">
    <source>
        <dbReference type="Proteomes" id="UP000179588"/>
    </source>
</evidence>
<keyword evidence="2" id="KW-1185">Reference proteome</keyword>
<dbReference type="InterPro" id="IPR022544">
    <property type="entry name" value="Phage_P22_Orf80"/>
</dbReference>
<dbReference type="EMBL" id="LVIE01000190">
    <property type="protein sequence ID" value="OHT23157.1"/>
    <property type="molecule type" value="Genomic_DNA"/>
</dbReference>
<dbReference type="Proteomes" id="UP000179588">
    <property type="component" value="Unassembled WGS sequence"/>
</dbReference>
<dbReference type="AlphaFoldDB" id="A0A1S1HM74"/>
<sequence length="86" mass="9653">MTTELTAKEKIRLGLLKLTGNNTAATAKAIKLINDDQLEYELFAQLWNSNNGNFDNGSVDTLTKVDSVYQRVQETKKTLFNDEVAE</sequence>
<gene>
    <name evidence="1" type="ORF">A3Q29_06940</name>
</gene>
<evidence type="ECO:0000313" key="1">
    <source>
        <dbReference type="EMBL" id="OHT23157.1"/>
    </source>
</evidence>
<name>A0A1S1HM74_PROST</name>
<proteinExistence type="predicted"/>
<comment type="caution">
    <text evidence="1">The sequence shown here is derived from an EMBL/GenBank/DDBJ whole genome shotgun (WGS) entry which is preliminary data.</text>
</comment>
<dbReference type="Pfam" id="PF10834">
    <property type="entry name" value="DUF2560"/>
    <property type="match status" value="1"/>
</dbReference>
<accession>A0A1S1HM74</accession>